<gene>
    <name evidence="1" type="ORF">CASFOL_027824</name>
</gene>
<organism evidence="1 2">
    <name type="scientific">Castilleja foliolosa</name>
    <dbReference type="NCBI Taxonomy" id="1961234"/>
    <lineage>
        <taxon>Eukaryota</taxon>
        <taxon>Viridiplantae</taxon>
        <taxon>Streptophyta</taxon>
        <taxon>Embryophyta</taxon>
        <taxon>Tracheophyta</taxon>
        <taxon>Spermatophyta</taxon>
        <taxon>Magnoliopsida</taxon>
        <taxon>eudicotyledons</taxon>
        <taxon>Gunneridae</taxon>
        <taxon>Pentapetalae</taxon>
        <taxon>asterids</taxon>
        <taxon>lamiids</taxon>
        <taxon>Lamiales</taxon>
        <taxon>Orobanchaceae</taxon>
        <taxon>Pedicularideae</taxon>
        <taxon>Castillejinae</taxon>
        <taxon>Castilleja</taxon>
    </lineage>
</organism>
<proteinExistence type="predicted"/>
<name>A0ABD3CFX6_9LAMI</name>
<reference evidence="2" key="1">
    <citation type="journal article" date="2024" name="IScience">
        <title>Strigolactones Initiate the Formation of Haustorium-like Structures in Castilleja.</title>
        <authorList>
            <person name="Buerger M."/>
            <person name="Peterson D."/>
            <person name="Chory J."/>
        </authorList>
    </citation>
    <scope>NUCLEOTIDE SEQUENCE [LARGE SCALE GENOMIC DNA]</scope>
</reference>
<dbReference type="EMBL" id="JAVIJP010000036">
    <property type="protein sequence ID" value="KAL3628778.1"/>
    <property type="molecule type" value="Genomic_DNA"/>
</dbReference>
<keyword evidence="2" id="KW-1185">Reference proteome</keyword>
<dbReference type="Proteomes" id="UP001632038">
    <property type="component" value="Unassembled WGS sequence"/>
</dbReference>
<evidence type="ECO:0000313" key="1">
    <source>
        <dbReference type="EMBL" id="KAL3628778.1"/>
    </source>
</evidence>
<dbReference type="AlphaFoldDB" id="A0ABD3CFX6"/>
<accession>A0ABD3CFX6</accession>
<sequence length="40" mass="4260">MSPGKSKNDQATTSATAALADCEDLMLCILARLPVKLIIR</sequence>
<protein>
    <submittedName>
        <fullName evidence="1">Uncharacterized protein</fullName>
    </submittedName>
</protein>
<comment type="caution">
    <text evidence="1">The sequence shown here is derived from an EMBL/GenBank/DDBJ whole genome shotgun (WGS) entry which is preliminary data.</text>
</comment>
<evidence type="ECO:0000313" key="2">
    <source>
        <dbReference type="Proteomes" id="UP001632038"/>
    </source>
</evidence>